<sequence>MTTTFNAAATKTVGVNATNFEFTFTRLERIAFGPGKITTLGAELERMGATRALVKRRNTRCEAR</sequence>
<evidence type="ECO:0000313" key="1">
    <source>
        <dbReference type="EMBL" id="SHH35508.1"/>
    </source>
</evidence>
<dbReference type="RefSeq" id="WP_079570097.1">
    <property type="nucleotide sequence ID" value="NZ_LT670818.1"/>
</dbReference>
<accession>A0A1M5SB35</accession>
<gene>
    <name evidence="1" type="ORF">SAMN05444169_7029</name>
</gene>
<dbReference type="EMBL" id="LT670818">
    <property type="protein sequence ID" value="SHH35508.1"/>
    <property type="molecule type" value="Genomic_DNA"/>
</dbReference>
<evidence type="ECO:0000313" key="2">
    <source>
        <dbReference type="Proteomes" id="UP000190675"/>
    </source>
</evidence>
<proteinExistence type="predicted"/>
<reference evidence="1 2" key="1">
    <citation type="submission" date="2016-11" db="EMBL/GenBank/DDBJ databases">
        <authorList>
            <person name="Jaros S."/>
            <person name="Januszkiewicz K."/>
            <person name="Wedrychowicz H."/>
        </authorList>
    </citation>
    <scope>NUCLEOTIDE SEQUENCE [LARGE SCALE GENOMIC DNA]</scope>
    <source>
        <strain evidence="1 2">GAS242</strain>
    </source>
</reference>
<dbReference type="Proteomes" id="UP000190675">
    <property type="component" value="Chromosome I"/>
</dbReference>
<dbReference type="OrthoDB" id="3812122at2"/>
<dbReference type="AlphaFoldDB" id="A0A1M5SB35"/>
<protein>
    <submittedName>
        <fullName evidence="1">Uncharacterized protein</fullName>
    </submittedName>
</protein>
<name>A0A1M5SB35_9BRAD</name>
<organism evidence="1 2">
    <name type="scientific">Bradyrhizobium erythrophlei</name>
    <dbReference type="NCBI Taxonomy" id="1437360"/>
    <lineage>
        <taxon>Bacteria</taxon>
        <taxon>Pseudomonadati</taxon>
        <taxon>Pseudomonadota</taxon>
        <taxon>Alphaproteobacteria</taxon>
        <taxon>Hyphomicrobiales</taxon>
        <taxon>Nitrobacteraceae</taxon>
        <taxon>Bradyrhizobium</taxon>
    </lineage>
</organism>